<sequence>PPHFSKRLQLGKFPVQPPTLYTLATISTITTILTTGSTRGIGLAFTKHYAKAGWNVIDTAPCHSLQQTRPWLLRRVALIIPRKYRQLHDRDYRLLQAKLFVLQGGTQQDYSISSVDLQPSGIVVVSVHPGYVDTDMTHAEA</sequence>
<protein>
    <recommendedName>
        <fullName evidence="3">Short-chain dehydrogenase/reductase SDR</fullName>
    </recommendedName>
</protein>
<reference evidence="1" key="2">
    <citation type="submission" date="2013-11" db="EMBL/GenBank/DDBJ databases">
        <title>The Genome Sequence of Phytophthora parasitica CJ02B3.</title>
        <authorList>
            <consortium name="The Broad Institute Genomics Platform"/>
            <person name="Russ C."/>
            <person name="Tyler B."/>
            <person name="Panabieres F."/>
            <person name="Shan W."/>
            <person name="Tripathy S."/>
            <person name="Grunwald N."/>
            <person name="Machado M."/>
            <person name="Johnson C.S."/>
            <person name="Arredondo F."/>
            <person name="Hong C."/>
            <person name="Coffey M."/>
            <person name="Young S.K."/>
            <person name="Zeng Q."/>
            <person name="Gargeya S."/>
            <person name="Fitzgerald M."/>
            <person name="Abouelleil A."/>
            <person name="Alvarado L."/>
            <person name="Chapman S.B."/>
            <person name="Gainer-Dewar J."/>
            <person name="Goldberg J."/>
            <person name="Griggs A."/>
            <person name="Gujja S."/>
            <person name="Hansen M."/>
            <person name="Howarth C."/>
            <person name="Imamovic A."/>
            <person name="Ireland A."/>
            <person name="Larimer J."/>
            <person name="McCowan C."/>
            <person name="Murphy C."/>
            <person name="Pearson M."/>
            <person name="Poon T.W."/>
            <person name="Priest M."/>
            <person name="Roberts A."/>
            <person name="Saif S."/>
            <person name="Shea T."/>
            <person name="Sykes S."/>
            <person name="Wortman J."/>
            <person name="Nusbaum C."/>
            <person name="Birren B."/>
        </authorList>
    </citation>
    <scope>NUCLEOTIDE SEQUENCE [LARGE SCALE GENOMIC DNA]</scope>
    <source>
        <strain evidence="1">CJ02B3</strain>
    </source>
</reference>
<evidence type="ECO:0000313" key="2">
    <source>
        <dbReference type="EMBL" id="ETL87856.1"/>
    </source>
</evidence>
<dbReference type="SUPFAM" id="SSF51735">
    <property type="entry name" value="NAD(P)-binding Rossmann-fold domains"/>
    <property type="match status" value="1"/>
</dbReference>
<evidence type="ECO:0008006" key="3">
    <source>
        <dbReference type="Google" id="ProtNLM"/>
    </source>
</evidence>
<accession>W2GDZ6</accession>
<dbReference type="InterPro" id="IPR036291">
    <property type="entry name" value="NAD(P)-bd_dom_sf"/>
</dbReference>
<reference evidence="2" key="1">
    <citation type="submission" date="2013-11" db="EMBL/GenBank/DDBJ databases">
        <title>The Genome Sequence of Phytophthora parasitica CHvinca01.</title>
        <authorList>
            <consortium name="The Broad Institute Genomics Platform"/>
            <person name="Russ C."/>
            <person name="Tyler B."/>
            <person name="Panabieres F."/>
            <person name="Shan W."/>
            <person name="Tripathy S."/>
            <person name="Grunwald N."/>
            <person name="Machado M."/>
            <person name="Johnson C.S."/>
            <person name="Arredondo F."/>
            <person name="Hong C."/>
            <person name="Coffey M."/>
            <person name="Young S.K."/>
            <person name="Zeng Q."/>
            <person name="Gargeya S."/>
            <person name="Fitzgerald M."/>
            <person name="Abouelleil A."/>
            <person name="Alvarado L."/>
            <person name="Chapman S.B."/>
            <person name="Gainer-Dewar J."/>
            <person name="Goldberg J."/>
            <person name="Griggs A."/>
            <person name="Gujja S."/>
            <person name="Hansen M."/>
            <person name="Howarth C."/>
            <person name="Imamovic A."/>
            <person name="Ireland A."/>
            <person name="Larimer J."/>
            <person name="McCowan C."/>
            <person name="Murphy C."/>
            <person name="Pearson M."/>
            <person name="Poon T.W."/>
            <person name="Priest M."/>
            <person name="Roberts A."/>
            <person name="Saif S."/>
            <person name="Shea T."/>
            <person name="Sykes S."/>
            <person name="Wortman J."/>
            <person name="Nusbaum C."/>
            <person name="Birren B."/>
        </authorList>
    </citation>
    <scope>NUCLEOTIDE SEQUENCE [LARGE SCALE GENOMIC DNA]</scope>
    <source>
        <strain evidence="2">CHvinca01</strain>
    </source>
</reference>
<proteinExistence type="predicted"/>
<dbReference type="Proteomes" id="UP000053236">
    <property type="component" value="Unassembled WGS sequence"/>
</dbReference>
<organism evidence="1">
    <name type="scientific">Phytophthora nicotianae</name>
    <name type="common">Potato buckeye rot agent</name>
    <name type="synonym">Phytophthora parasitica</name>
    <dbReference type="NCBI Taxonomy" id="4792"/>
    <lineage>
        <taxon>Eukaryota</taxon>
        <taxon>Sar</taxon>
        <taxon>Stramenopiles</taxon>
        <taxon>Oomycota</taxon>
        <taxon>Peronosporomycetes</taxon>
        <taxon>Peronosporales</taxon>
        <taxon>Peronosporaceae</taxon>
        <taxon>Phytophthora</taxon>
    </lineage>
</organism>
<dbReference type="EMBL" id="KI687573">
    <property type="protein sequence ID" value="ETK81164.1"/>
    <property type="molecule type" value="Genomic_DNA"/>
</dbReference>
<feature type="non-terminal residue" evidence="1">
    <location>
        <position position="1"/>
    </location>
</feature>
<dbReference type="Proteomes" id="UP000054423">
    <property type="component" value="Unassembled WGS sequence"/>
</dbReference>
<gene>
    <name evidence="1" type="ORF">L915_13321</name>
    <name evidence="2" type="ORF">L917_13028</name>
</gene>
<dbReference type="AlphaFoldDB" id="W2GDZ6"/>
<name>W2GDZ6_PHYNI</name>
<evidence type="ECO:0000313" key="1">
    <source>
        <dbReference type="EMBL" id="ETK81164.1"/>
    </source>
</evidence>
<dbReference type="EMBL" id="KI680999">
    <property type="protein sequence ID" value="ETL87856.1"/>
    <property type="molecule type" value="Genomic_DNA"/>
</dbReference>